<evidence type="ECO:0000313" key="1">
    <source>
        <dbReference type="EMBL" id="EYD77855.1"/>
    </source>
</evidence>
<dbReference type="Proteomes" id="UP000019666">
    <property type="component" value="Unassembled WGS sequence"/>
</dbReference>
<dbReference type="HOGENOM" id="CLU_3239136_0_0_5"/>
<protein>
    <submittedName>
        <fullName evidence="1">Type II/IV secretion system ATP hydrolase TadA/VirB11/CpaF, TadA subfamily</fullName>
    </submittedName>
</protein>
<dbReference type="PATRIC" id="fig|442562.3.peg.581"/>
<gene>
    <name evidence="1" type="ORF">Rumeso_00582</name>
</gene>
<keyword evidence="1" id="KW-0378">Hydrolase</keyword>
<sequence length="43" mass="4860">MGLTPDNKIIGHFTATGVRSHYSERFKLWGYNLPASLFEPNHG</sequence>
<reference evidence="1 2" key="1">
    <citation type="submission" date="2013-02" db="EMBL/GenBank/DDBJ databases">
        <authorList>
            <person name="Fiebig A."/>
            <person name="Goeker M."/>
            <person name="Klenk H.-P.P."/>
        </authorList>
    </citation>
    <scope>NUCLEOTIDE SEQUENCE [LARGE SCALE GENOMIC DNA]</scope>
    <source>
        <strain evidence="1 2">DSM 19309</strain>
    </source>
</reference>
<proteinExistence type="predicted"/>
<dbReference type="STRING" id="442562.Rumeso_00582"/>
<keyword evidence="2" id="KW-1185">Reference proteome</keyword>
<dbReference type="EMBL" id="AOSK01000021">
    <property type="protein sequence ID" value="EYD77855.1"/>
    <property type="molecule type" value="Genomic_DNA"/>
</dbReference>
<organism evidence="1 2">
    <name type="scientific">Rubellimicrobium mesophilum DSM 19309</name>
    <dbReference type="NCBI Taxonomy" id="442562"/>
    <lineage>
        <taxon>Bacteria</taxon>
        <taxon>Pseudomonadati</taxon>
        <taxon>Pseudomonadota</taxon>
        <taxon>Alphaproteobacteria</taxon>
        <taxon>Rhodobacterales</taxon>
        <taxon>Roseobacteraceae</taxon>
        <taxon>Rubellimicrobium</taxon>
    </lineage>
</organism>
<dbReference type="AlphaFoldDB" id="A0A017HU42"/>
<comment type="caution">
    <text evidence="1">The sequence shown here is derived from an EMBL/GenBank/DDBJ whole genome shotgun (WGS) entry which is preliminary data.</text>
</comment>
<evidence type="ECO:0000313" key="2">
    <source>
        <dbReference type="Proteomes" id="UP000019666"/>
    </source>
</evidence>
<accession>A0A017HU42</accession>
<dbReference type="GO" id="GO:0016787">
    <property type="term" value="F:hydrolase activity"/>
    <property type="evidence" value="ECO:0007669"/>
    <property type="project" value="UniProtKB-KW"/>
</dbReference>
<name>A0A017HU42_9RHOB</name>